<dbReference type="Pfam" id="PF13579">
    <property type="entry name" value="Glyco_trans_4_4"/>
    <property type="match status" value="1"/>
</dbReference>
<organism evidence="4 5">
    <name type="scientific">Polymorphospora rubra</name>
    <dbReference type="NCBI Taxonomy" id="338584"/>
    <lineage>
        <taxon>Bacteria</taxon>
        <taxon>Bacillati</taxon>
        <taxon>Actinomycetota</taxon>
        <taxon>Actinomycetes</taxon>
        <taxon>Micromonosporales</taxon>
        <taxon>Micromonosporaceae</taxon>
        <taxon>Polymorphospora</taxon>
    </lineage>
</organism>
<keyword evidence="1" id="KW-0328">Glycosyltransferase</keyword>
<dbReference type="AlphaFoldDB" id="A0A810N1Q8"/>
<dbReference type="InterPro" id="IPR028098">
    <property type="entry name" value="Glyco_trans_4-like_N"/>
</dbReference>
<evidence type="ECO:0000256" key="2">
    <source>
        <dbReference type="ARBA" id="ARBA00022679"/>
    </source>
</evidence>
<dbReference type="SUPFAM" id="SSF53756">
    <property type="entry name" value="UDP-Glycosyltransferase/glycogen phosphorylase"/>
    <property type="match status" value="1"/>
</dbReference>
<evidence type="ECO:0000259" key="3">
    <source>
        <dbReference type="Pfam" id="PF13579"/>
    </source>
</evidence>
<evidence type="ECO:0000313" key="5">
    <source>
        <dbReference type="Proteomes" id="UP000680866"/>
    </source>
</evidence>
<gene>
    <name evidence="4" type="ORF">Prubr_43930</name>
</gene>
<proteinExistence type="predicted"/>
<sequence length="382" mass="42152">MANPEPRYDLTVALTYYTPYISGVTHTARVVAEGMAARGWRVAVVTSQHDRSTPRRETVAGVDIYRSPVLGQITRAQISPAYPVEAARIARRSSLLYLNLPMAEASVLARLAHPTPIVSMLHIDLYLPPGLLNRIAVAASDVTSRSALRRSAAVITNSDDQAHASKFWPLVRNKEFRPIPAPCLDRRDGRPHYRRTGGLHVGFLGRIVEDKGIVYLVRAFRQIADPDARLLIGGNYKTVMGGDNLADIRAEIGADSRIEVLGELRGQEIDDFYASIDVFALPSMAESFGIAQAEAMMCGVPSVTSDLPGGRYPVLATQFGTLIPPRDPEALRRAILDLAATPPDWREAKAREARKLFTAERSLDAHEELFDLVRERAARRVR</sequence>
<keyword evidence="2 4" id="KW-0808">Transferase</keyword>
<evidence type="ECO:0000256" key="1">
    <source>
        <dbReference type="ARBA" id="ARBA00022676"/>
    </source>
</evidence>
<dbReference type="CDD" id="cd03801">
    <property type="entry name" value="GT4_PimA-like"/>
    <property type="match status" value="1"/>
</dbReference>
<name>A0A810N1Q8_9ACTN</name>
<keyword evidence="5" id="KW-1185">Reference proteome</keyword>
<dbReference type="KEGG" id="pry:Prubr_43930"/>
<dbReference type="GO" id="GO:0016757">
    <property type="term" value="F:glycosyltransferase activity"/>
    <property type="evidence" value="ECO:0007669"/>
    <property type="project" value="UniProtKB-KW"/>
</dbReference>
<dbReference type="Pfam" id="PF13692">
    <property type="entry name" value="Glyco_trans_1_4"/>
    <property type="match status" value="1"/>
</dbReference>
<protein>
    <submittedName>
        <fullName evidence="4">Glycosyl transferase family 1</fullName>
    </submittedName>
</protein>
<reference evidence="4" key="1">
    <citation type="submission" date="2020-08" db="EMBL/GenBank/DDBJ databases">
        <title>Whole genome shotgun sequence of Polymorphospora rubra NBRC 101157.</title>
        <authorList>
            <person name="Komaki H."/>
            <person name="Tamura T."/>
        </authorList>
    </citation>
    <scope>NUCLEOTIDE SEQUENCE</scope>
    <source>
        <strain evidence="4">NBRC 101157</strain>
    </source>
</reference>
<dbReference type="EMBL" id="AP023359">
    <property type="protein sequence ID" value="BCJ67372.1"/>
    <property type="molecule type" value="Genomic_DNA"/>
</dbReference>
<dbReference type="Gene3D" id="3.40.50.2000">
    <property type="entry name" value="Glycogen Phosphorylase B"/>
    <property type="match status" value="2"/>
</dbReference>
<dbReference type="PANTHER" id="PTHR12526">
    <property type="entry name" value="GLYCOSYLTRANSFERASE"/>
    <property type="match status" value="1"/>
</dbReference>
<accession>A0A810N1Q8</accession>
<feature type="domain" description="Glycosyltransferase subfamily 4-like N-terminal" evidence="3">
    <location>
        <begin position="22"/>
        <end position="168"/>
    </location>
</feature>
<dbReference type="Proteomes" id="UP000680866">
    <property type="component" value="Chromosome"/>
</dbReference>
<dbReference type="RefSeq" id="WP_212816713.1">
    <property type="nucleotide sequence ID" value="NZ_AP023359.1"/>
</dbReference>
<evidence type="ECO:0000313" key="4">
    <source>
        <dbReference type="EMBL" id="BCJ67372.1"/>
    </source>
</evidence>